<evidence type="ECO:0000256" key="5">
    <source>
        <dbReference type="ARBA" id="ARBA00022827"/>
    </source>
</evidence>
<keyword evidence="8" id="KW-0411">Iron-sulfur</keyword>
<dbReference type="GO" id="GO:0046872">
    <property type="term" value="F:metal ion binding"/>
    <property type="evidence" value="ECO:0007669"/>
    <property type="project" value="UniProtKB-KW"/>
</dbReference>
<protein>
    <submittedName>
        <fullName evidence="10">Fumarate reductase/succinate dehydrogenase flavoprotein domain-containing protein</fullName>
    </submittedName>
</protein>
<feature type="domain" description="4Fe-4S ferredoxin-type" evidence="9">
    <location>
        <begin position="575"/>
        <end position="604"/>
    </location>
</feature>
<dbReference type="Pfam" id="PF13237">
    <property type="entry name" value="Fer4_10"/>
    <property type="match status" value="1"/>
</dbReference>
<dbReference type="PROSITE" id="PS51379">
    <property type="entry name" value="4FE4S_FER_2"/>
    <property type="match status" value="3"/>
</dbReference>
<evidence type="ECO:0000256" key="7">
    <source>
        <dbReference type="ARBA" id="ARBA00023004"/>
    </source>
</evidence>
<accession>A0A1Z5HP63</accession>
<keyword evidence="3" id="KW-0004">4Fe-4S</keyword>
<name>A0A1Z5HP63_9FIRM</name>
<dbReference type="InterPro" id="IPR017896">
    <property type="entry name" value="4Fe4S_Fe-S-bd"/>
</dbReference>
<evidence type="ECO:0000256" key="4">
    <source>
        <dbReference type="ARBA" id="ARBA00022723"/>
    </source>
</evidence>
<dbReference type="AlphaFoldDB" id="A0A1Z5HP63"/>
<evidence type="ECO:0000256" key="3">
    <source>
        <dbReference type="ARBA" id="ARBA00022485"/>
    </source>
</evidence>
<keyword evidence="6" id="KW-0560">Oxidoreductase</keyword>
<dbReference type="RefSeq" id="WP_088552699.1">
    <property type="nucleotide sequence ID" value="NZ_BDGJ01000005.1"/>
</dbReference>
<evidence type="ECO:0000259" key="9">
    <source>
        <dbReference type="PROSITE" id="PS51379"/>
    </source>
</evidence>
<dbReference type="GO" id="GO:0016491">
    <property type="term" value="F:oxidoreductase activity"/>
    <property type="evidence" value="ECO:0007669"/>
    <property type="project" value="UniProtKB-KW"/>
</dbReference>
<comment type="cofactor">
    <cofactor evidence="1">
        <name>FAD</name>
        <dbReference type="ChEBI" id="CHEBI:57692"/>
    </cofactor>
</comment>
<evidence type="ECO:0000256" key="2">
    <source>
        <dbReference type="ARBA" id="ARBA00006561"/>
    </source>
</evidence>
<reference evidence="11" key="1">
    <citation type="journal article" date="2017" name="Appl. Environ. Microbiol.">
        <title>Genomic analysis of Calderihabitans maritimus KKC1, a thermophilic hydrogenogenic carboxydotrophic bacterium isolated from marine sediment.</title>
        <authorList>
            <person name="Omae K."/>
            <person name="Yoneda Y."/>
            <person name="Fukuyama Y."/>
            <person name="Yoshida T."/>
            <person name="Sako Y."/>
        </authorList>
    </citation>
    <scope>NUCLEOTIDE SEQUENCE [LARGE SCALE GENOMIC DNA]</scope>
    <source>
        <strain evidence="11">KKC1</strain>
    </source>
</reference>
<keyword evidence="5" id="KW-0285">Flavoprotein</keyword>
<dbReference type="Proteomes" id="UP000197032">
    <property type="component" value="Unassembled WGS sequence"/>
</dbReference>
<comment type="similarity">
    <text evidence="2">Belongs to the HdrA family.</text>
</comment>
<evidence type="ECO:0000256" key="6">
    <source>
        <dbReference type="ARBA" id="ARBA00023002"/>
    </source>
</evidence>
<keyword evidence="11" id="KW-1185">Reference proteome</keyword>
<dbReference type="PANTHER" id="PTHR43498">
    <property type="entry name" value="FERREDOXIN:COB-COM HETERODISULFIDE REDUCTASE SUBUNIT A"/>
    <property type="match status" value="1"/>
</dbReference>
<dbReference type="OrthoDB" id="9758544at2"/>
<feature type="domain" description="4Fe-4S ferredoxin-type" evidence="9">
    <location>
        <begin position="606"/>
        <end position="635"/>
    </location>
</feature>
<keyword evidence="5" id="KW-0274">FAD</keyword>
<evidence type="ECO:0000313" key="11">
    <source>
        <dbReference type="Proteomes" id="UP000197032"/>
    </source>
</evidence>
<dbReference type="Pfam" id="PF12831">
    <property type="entry name" value="FAD_oxidored"/>
    <property type="match status" value="1"/>
</dbReference>
<gene>
    <name evidence="10" type="ORF">KKC1_02730</name>
</gene>
<dbReference type="Gene3D" id="3.40.50.720">
    <property type="entry name" value="NAD(P)-binding Rossmann-like Domain"/>
    <property type="match status" value="1"/>
</dbReference>
<proteinExistence type="inferred from homology"/>
<dbReference type="InterPro" id="IPR036188">
    <property type="entry name" value="FAD/NAD-bd_sf"/>
</dbReference>
<comment type="caution">
    <text evidence="10">The sequence shown here is derived from an EMBL/GenBank/DDBJ whole genome shotgun (WGS) entry which is preliminary data.</text>
</comment>
<dbReference type="PANTHER" id="PTHR43498:SF1">
    <property type="entry name" value="COB--COM HETERODISULFIDE REDUCTASE IRON-SULFUR SUBUNIT A"/>
    <property type="match status" value="1"/>
</dbReference>
<keyword evidence="4" id="KW-0479">Metal-binding</keyword>
<dbReference type="Gene3D" id="3.30.70.20">
    <property type="match status" value="2"/>
</dbReference>
<dbReference type="EMBL" id="BDGJ01000005">
    <property type="protein sequence ID" value="GAW91111.1"/>
    <property type="molecule type" value="Genomic_DNA"/>
</dbReference>
<keyword evidence="7" id="KW-0408">Iron</keyword>
<sequence length="649" mass="70995">MNAKIGVYVCHCGYNIAGKVDVKEVAEYAGTLDNVVIARDYKYMCSDPGQDLIKNDIKEYGLTRVVVASCSPRMHEPTFKSALEKAGLNGYLLEMANIREQCSWVTEDPRQATEKAKALVHGAVRRVVYHEPIEEREVGVNKATLVVGGGIAGIQATLKIAEAGHKVYLVEREPSIGGQMAKFDKTFPTMDCAACILTPKMVAVAQNPNVELLTYSEVLHVDGYVGNFTVTVKQKPRYVDVDKCTGCGDCQKACVLKDRIPCSFEEGLKKRPAAYIPFPQAVPLKAVIDDKHCLQLTKGKCSKKCVKACQRDAIDFSQKEVIRQIEVGSIILATGYELFDARKAPQYGYGIYDDVYTGIEFERITNASGPTQGKILKKNGEEPKRVAVLHCIGSRDENYQKYCSRVCCMSSVKFSHLVKEKTDAEVFEFYIDMRTFGKQYEEFYKRVQEEGVNFIRGKGAEVAEVNGQLVVRAEDTLLGAYREIPVDMVILNTALVPRHDADKVAQIFGISRSPDGFFLESHIKLDPVTTSTDGIYIAGCCQSPKDIPDSVAQGSAAAAEALATIATGKVKISPVTASSNPDICAGCRICIGLCPFKAITFNEEKKVAEINQAVCKGCGTCAAGCPSNAISIAHFNNQQILAEIEGVLR</sequence>
<dbReference type="InterPro" id="IPR039650">
    <property type="entry name" value="HdrA-like"/>
</dbReference>
<dbReference type="GO" id="GO:0051539">
    <property type="term" value="F:4 iron, 4 sulfur cluster binding"/>
    <property type="evidence" value="ECO:0007669"/>
    <property type="project" value="UniProtKB-KW"/>
</dbReference>
<feature type="domain" description="4Fe-4S ferredoxin-type" evidence="9">
    <location>
        <begin position="235"/>
        <end position="254"/>
    </location>
</feature>
<evidence type="ECO:0000256" key="8">
    <source>
        <dbReference type="ARBA" id="ARBA00023014"/>
    </source>
</evidence>
<dbReference type="InterPro" id="IPR017900">
    <property type="entry name" value="4Fe4S_Fe_S_CS"/>
</dbReference>
<dbReference type="SUPFAM" id="SSF51905">
    <property type="entry name" value="FAD/NAD(P)-binding domain"/>
    <property type="match status" value="1"/>
</dbReference>
<dbReference type="PROSITE" id="PS00198">
    <property type="entry name" value="4FE4S_FER_1"/>
    <property type="match status" value="2"/>
</dbReference>
<dbReference type="SUPFAM" id="SSF54862">
    <property type="entry name" value="4Fe-4S ferredoxins"/>
    <property type="match status" value="1"/>
</dbReference>
<evidence type="ECO:0000256" key="1">
    <source>
        <dbReference type="ARBA" id="ARBA00001974"/>
    </source>
</evidence>
<evidence type="ECO:0000313" key="10">
    <source>
        <dbReference type="EMBL" id="GAW91111.1"/>
    </source>
</evidence>
<organism evidence="10 11">
    <name type="scientific">Calderihabitans maritimus</name>
    <dbReference type="NCBI Taxonomy" id="1246530"/>
    <lineage>
        <taxon>Bacteria</taxon>
        <taxon>Bacillati</taxon>
        <taxon>Bacillota</taxon>
        <taxon>Clostridia</taxon>
        <taxon>Neomoorellales</taxon>
        <taxon>Calderihabitantaceae</taxon>
        <taxon>Calderihabitans</taxon>
    </lineage>
</organism>